<protein>
    <recommendedName>
        <fullName evidence="1">GH18 domain-containing protein</fullName>
    </recommendedName>
</protein>
<dbReference type="SUPFAM" id="SSF51445">
    <property type="entry name" value="(Trans)glycosidases"/>
    <property type="match status" value="1"/>
</dbReference>
<evidence type="ECO:0000313" key="2">
    <source>
        <dbReference type="EMBL" id="RLP81785.1"/>
    </source>
</evidence>
<dbReference type="OrthoDB" id="9775889at2"/>
<comment type="caution">
    <text evidence="2">The sequence shown here is derived from an EMBL/GenBank/DDBJ whole genome shotgun (WGS) entry which is preliminary data.</text>
</comment>
<dbReference type="InterPro" id="IPR001223">
    <property type="entry name" value="Glyco_hydro18_cat"/>
</dbReference>
<organism evidence="2 3">
    <name type="scientific">Xanthobacter tagetidis</name>
    <dbReference type="NCBI Taxonomy" id="60216"/>
    <lineage>
        <taxon>Bacteria</taxon>
        <taxon>Pseudomonadati</taxon>
        <taxon>Pseudomonadota</taxon>
        <taxon>Alphaproteobacteria</taxon>
        <taxon>Hyphomicrobiales</taxon>
        <taxon>Xanthobacteraceae</taxon>
        <taxon>Xanthobacter</taxon>
    </lineage>
</organism>
<dbReference type="GO" id="GO:0005975">
    <property type="term" value="P:carbohydrate metabolic process"/>
    <property type="evidence" value="ECO:0007669"/>
    <property type="project" value="InterPro"/>
</dbReference>
<dbReference type="Gene3D" id="3.20.20.80">
    <property type="entry name" value="Glycosidases"/>
    <property type="match status" value="1"/>
</dbReference>
<evidence type="ECO:0000313" key="3">
    <source>
        <dbReference type="Proteomes" id="UP000269692"/>
    </source>
</evidence>
<keyword evidence="3" id="KW-1185">Reference proteome</keyword>
<dbReference type="EMBL" id="RCTF01000001">
    <property type="protein sequence ID" value="RLP81785.1"/>
    <property type="molecule type" value="Genomic_DNA"/>
</dbReference>
<sequence>MVLATAAGTGAARAEGRPFLAYHASWYEVRTDDPALTTIARLPPYITHLALSFARPDLTYKGGLDLDGTGLQYPYSGTVLKGAIAALKVRVPQMKVLVSVGGWNYPAWDRFDAGALARLVKDLGADGVDMDYETHHPDCLRTRAGRIACPGDALSVRVVEEIRRALPRPYVVSVAGWSVGAYGEGAFANARPQGGYAGVTLALLRAPVAQEIDLVSIMSYDAGPAFRPDEAFRAYRVHWKGPLALGVQVLPGTSGGPRFTLDYTARTLARVMDDPLAGAMLYALRLEPEGVTSPDNPDYRSLAVAICVTLGLGDCTARMP</sequence>
<reference evidence="2 3" key="1">
    <citation type="submission" date="2018-10" db="EMBL/GenBank/DDBJ databases">
        <title>Xanthobacter tagetidis genome sequencing and assembly.</title>
        <authorList>
            <person name="Maclea K.S."/>
            <person name="Goen A.E."/>
            <person name="Fatima S.A."/>
        </authorList>
    </citation>
    <scope>NUCLEOTIDE SEQUENCE [LARGE SCALE GENOMIC DNA]</scope>
    <source>
        <strain evidence="2 3">ATCC 700314</strain>
    </source>
</reference>
<gene>
    <name evidence="2" type="ORF">D9R14_01970</name>
</gene>
<dbReference type="Proteomes" id="UP000269692">
    <property type="component" value="Unassembled WGS sequence"/>
</dbReference>
<feature type="domain" description="GH18" evidence="1">
    <location>
        <begin position="21"/>
        <end position="222"/>
    </location>
</feature>
<dbReference type="AlphaFoldDB" id="A0A3L7AP79"/>
<dbReference type="InterPro" id="IPR017853">
    <property type="entry name" value="GH"/>
</dbReference>
<name>A0A3L7AP79_9HYPH</name>
<dbReference type="Pfam" id="PF00704">
    <property type="entry name" value="Glyco_hydro_18"/>
    <property type="match status" value="1"/>
</dbReference>
<proteinExistence type="predicted"/>
<dbReference type="RefSeq" id="WP_121621599.1">
    <property type="nucleotide sequence ID" value="NZ_JACIIW010000004.1"/>
</dbReference>
<accession>A0A3L7AP79</accession>
<evidence type="ECO:0000259" key="1">
    <source>
        <dbReference type="Pfam" id="PF00704"/>
    </source>
</evidence>